<dbReference type="PANTHER" id="PTHR45725:SF18">
    <property type="entry name" value="ORC1-LIKE AAA ATPASE DOMAIN-CONTAINING PROTEIN"/>
    <property type="match status" value="1"/>
</dbReference>
<evidence type="ECO:0000256" key="1">
    <source>
        <dbReference type="SAM" id="MobiDB-lite"/>
    </source>
</evidence>
<evidence type="ECO:0000313" key="3">
    <source>
        <dbReference type="Proteomes" id="UP000075714"/>
    </source>
</evidence>
<proteinExistence type="predicted"/>
<dbReference type="PANTHER" id="PTHR45725">
    <property type="entry name" value="FORMIN HOMOLOGY 2 FAMILY MEMBER"/>
    <property type="match status" value="1"/>
</dbReference>
<gene>
    <name evidence="2" type="ORF">GPECTOR_5g111</name>
</gene>
<keyword evidence="3" id="KW-1185">Reference proteome</keyword>
<protein>
    <submittedName>
        <fullName evidence="2">Uncharacterized protein</fullName>
    </submittedName>
</protein>
<sequence length="1012" mass="108652">MDAQRRVRAYGRNLESDPGDEWVGSSGSGSDDSSDDGSVKAASAADADVDANGNVVPLTYQDWRRVVAAARLRLVEALKRWVDDPGMMDLAALGTRFVRVVQELEPIIEEAETRRESFMREELLRAAVLEADRAGSVGEQQLEALQEDGLRMLQRLIGPADAARFEALEQLSGELNYKYAKAQEEAVPALQEVGEALDALMMLLDEGYGARLHARNMRFLDWSMRRDWRARHAAELATQRERRRKRALVEQLLARSRAGGGAGSTVAEQLAAANAADDDDGGGSGYDSHDDEFDYDDRVFGANPVLRDAVRTLGDRIPSSRPWAPLPQDGLQPVVGQVLLRALQGADLDRVLSSRRCLFLVPRLTWLVEEAARRCGRVLHLEGDIHSRRAEEELCLEFRDQLLAVELMALMRRRQRAALLAPVPWPLRAGGGAAEADRRGLTGDEAGASSGRAAAAPNEGDLAEVGNMAMATVPAAGAGAGPGADGVAAAATRTTTAHAAAASCAALERRRWLHLAHFAVADWVHARADALFEEELHGLERHGDVNDPNGLNGCNGQARDLQGIADLRDLRRILAQQRRKLLCLDATEPGVELIGAVMHRRQQSPRQAPRRQPPAEGSGTPDSSSNANTQAEAESAGTRGVVQGCRPSADRADRASTSGTAPRARPQPPPSPPSELPPSVASGPAVPLAPPPPERPPSEPPGHRVRRGGAPCALRDSVGDYVRSQTLTADSNCAFLEAQLRSEQPAEGRGFISSAVEALERAQAAQASFMRLFRDTDHLGTLPVLPLFGNANAGESPLEALIREQQDEERELERERRELRLGQGGRGGTGTGAAGDDAAAGHDDEEREAASAAEVVDWEPFVEGYTRQKYKELVLRVQLRVPFVCGSGGCGLCAVLYCIRSQEPELTWVPVWTRERQQEAADLQSEALSSLDNCVVLAPAARLPPPPPLPLLGSATAAAPATLPCIQHLEAAGHRREELTSKLAARVAAHGAAAIRCGTPRAPAAVAVARVT</sequence>
<feature type="compositionally biased region" description="Low complexity" evidence="1">
    <location>
        <begin position="446"/>
        <end position="456"/>
    </location>
</feature>
<feature type="compositionally biased region" description="Pro residues" evidence="1">
    <location>
        <begin position="665"/>
        <end position="676"/>
    </location>
</feature>
<dbReference type="EMBL" id="LSYV01000006">
    <property type="protein sequence ID" value="KXZ54000.1"/>
    <property type="molecule type" value="Genomic_DNA"/>
</dbReference>
<accession>A0A150GXA7</accession>
<feature type="region of interest" description="Disordered" evidence="1">
    <location>
        <begin position="1"/>
        <end position="45"/>
    </location>
</feature>
<feature type="compositionally biased region" description="Basic and acidic residues" evidence="1">
    <location>
        <begin position="805"/>
        <end position="820"/>
    </location>
</feature>
<organism evidence="2 3">
    <name type="scientific">Gonium pectorale</name>
    <name type="common">Green alga</name>
    <dbReference type="NCBI Taxonomy" id="33097"/>
    <lineage>
        <taxon>Eukaryota</taxon>
        <taxon>Viridiplantae</taxon>
        <taxon>Chlorophyta</taxon>
        <taxon>core chlorophytes</taxon>
        <taxon>Chlorophyceae</taxon>
        <taxon>CS clade</taxon>
        <taxon>Chlamydomonadales</taxon>
        <taxon>Volvocaceae</taxon>
        <taxon>Gonium</taxon>
    </lineage>
</organism>
<comment type="caution">
    <text evidence="2">The sequence shown here is derived from an EMBL/GenBank/DDBJ whole genome shotgun (WGS) entry which is preliminary data.</text>
</comment>
<feature type="compositionally biased region" description="Low complexity" evidence="1">
    <location>
        <begin position="677"/>
        <end position="686"/>
    </location>
</feature>
<evidence type="ECO:0000313" key="2">
    <source>
        <dbReference type="EMBL" id="KXZ54000.1"/>
    </source>
</evidence>
<reference evidence="3" key="1">
    <citation type="journal article" date="2016" name="Nat. Commun.">
        <title>The Gonium pectorale genome demonstrates co-option of cell cycle regulation during the evolution of multicellularity.</title>
        <authorList>
            <person name="Hanschen E.R."/>
            <person name="Marriage T.N."/>
            <person name="Ferris P.J."/>
            <person name="Hamaji T."/>
            <person name="Toyoda A."/>
            <person name="Fujiyama A."/>
            <person name="Neme R."/>
            <person name="Noguchi H."/>
            <person name="Minakuchi Y."/>
            <person name="Suzuki M."/>
            <person name="Kawai-Toyooka H."/>
            <person name="Smith D.R."/>
            <person name="Sparks H."/>
            <person name="Anderson J."/>
            <person name="Bakaric R."/>
            <person name="Luria V."/>
            <person name="Karger A."/>
            <person name="Kirschner M.W."/>
            <person name="Durand P.M."/>
            <person name="Michod R.E."/>
            <person name="Nozaki H."/>
            <person name="Olson B.J."/>
        </authorList>
    </citation>
    <scope>NUCLEOTIDE SEQUENCE [LARGE SCALE GENOMIC DNA]</scope>
    <source>
        <strain evidence="3">NIES-2863</strain>
    </source>
</reference>
<feature type="compositionally biased region" description="Pro residues" evidence="1">
    <location>
        <begin position="687"/>
        <end position="700"/>
    </location>
</feature>
<feature type="region of interest" description="Disordered" evidence="1">
    <location>
        <begin position="805"/>
        <end position="852"/>
    </location>
</feature>
<dbReference type="AlphaFoldDB" id="A0A150GXA7"/>
<feature type="compositionally biased region" description="Polar residues" evidence="1">
    <location>
        <begin position="620"/>
        <end position="632"/>
    </location>
</feature>
<feature type="region of interest" description="Disordered" evidence="1">
    <location>
        <begin position="432"/>
        <end position="457"/>
    </location>
</feature>
<dbReference type="Proteomes" id="UP000075714">
    <property type="component" value="Unassembled WGS sequence"/>
</dbReference>
<dbReference type="InterPro" id="IPR051425">
    <property type="entry name" value="Formin_Homology"/>
</dbReference>
<feature type="compositionally biased region" description="Gly residues" evidence="1">
    <location>
        <begin position="822"/>
        <end position="833"/>
    </location>
</feature>
<feature type="region of interest" description="Disordered" evidence="1">
    <location>
        <begin position="599"/>
        <end position="712"/>
    </location>
</feature>
<name>A0A150GXA7_GONPE</name>